<evidence type="ECO:0000256" key="1">
    <source>
        <dbReference type="SAM" id="MobiDB-lite"/>
    </source>
</evidence>
<evidence type="ECO:0000259" key="3">
    <source>
        <dbReference type="Pfam" id="PF25318"/>
    </source>
</evidence>
<dbReference type="OrthoDB" id="4150221at2759"/>
<dbReference type="Pfam" id="PF25318">
    <property type="entry name" value="WHD_GDS1"/>
    <property type="match status" value="1"/>
</dbReference>
<dbReference type="eggNOG" id="ENOG502S2UH">
    <property type="taxonomic scope" value="Eukaryota"/>
</dbReference>
<evidence type="ECO:0000313" key="5">
    <source>
        <dbReference type="Proteomes" id="UP000001611"/>
    </source>
</evidence>
<keyword evidence="2" id="KW-0732">Signal</keyword>
<gene>
    <name evidence="4" type="ORF">VDAG_07473</name>
</gene>
<dbReference type="RefSeq" id="XP_009654673.1">
    <property type="nucleotide sequence ID" value="XM_009656378.1"/>
</dbReference>
<feature type="signal peptide" evidence="2">
    <location>
        <begin position="1"/>
        <end position="24"/>
    </location>
</feature>
<reference evidence="5" key="2">
    <citation type="journal article" date="2011" name="PLoS Pathog.">
        <title>Comparative genomics yields insights into niche adaptation of plant vascular wilt pathogens.</title>
        <authorList>
            <person name="Klosterman S.J."/>
            <person name="Subbarao K.V."/>
            <person name="Kang S."/>
            <person name="Veronese P."/>
            <person name="Gold S.E."/>
            <person name="Thomma B.P.H.J."/>
            <person name="Chen Z."/>
            <person name="Henrissat B."/>
            <person name="Lee Y.-H."/>
            <person name="Park J."/>
            <person name="Garcia-Pedrajas M.D."/>
            <person name="Barbara D.J."/>
            <person name="Anchieta A."/>
            <person name="de Jonge R."/>
            <person name="Santhanam P."/>
            <person name="Maruthachalam K."/>
            <person name="Atallah Z."/>
            <person name="Amyotte S.G."/>
            <person name="Paz Z."/>
            <person name="Inderbitzin P."/>
            <person name="Hayes R.J."/>
            <person name="Heiman D.I."/>
            <person name="Young S."/>
            <person name="Zeng Q."/>
            <person name="Engels R."/>
            <person name="Galagan J."/>
            <person name="Cuomo C.A."/>
            <person name="Dobinson K.F."/>
            <person name="Ma L.-J."/>
        </authorList>
    </citation>
    <scope>NUCLEOTIDE SEQUENCE [LARGE SCALE GENOMIC DNA]</scope>
    <source>
        <strain evidence="5">VdLs.17 / ATCC MYA-4575 / FGSC 10137</strain>
    </source>
</reference>
<keyword evidence="5" id="KW-1185">Reference proteome</keyword>
<feature type="region of interest" description="Disordered" evidence="1">
    <location>
        <begin position="34"/>
        <end position="74"/>
    </location>
</feature>
<feature type="domain" description="GDS1 winged helix" evidence="3">
    <location>
        <begin position="126"/>
        <end position="219"/>
    </location>
</feature>
<proteinExistence type="predicted"/>
<evidence type="ECO:0000256" key="2">
    <source>
        <dbReference type="SAM" id="SignalP"/>
    </source>
</evidence>
<dbReference type="InterPro" id="IPR057511">
    <property type="entry name" value="WH_GDS1"/>
</dbReference>
<dbReference type="EMBL" id="DS572710">
    <property type="protein sequence ID" value="EGY16309.1"/>
    <property type="molecule type" value="Genomic_DNA"/>
</dbReference>
<dbReference type="HOGENOM" id="CLU_036462_0_0_1"/>
<dbReference type="KEGG" id="vda:VDAG_07473"/>
<feature type="chain" id="PRO_5003439534" description="GDS1 winged helix domain-containing protein" evidence="2">
    <location>
        <begin position="25"/>
        <end position="412"/>
    </location>
</feature>
<dbReference type="Proteomes" id="UP000001611">
    <property type="component" value="Unassembled WGS sequence"/>
</dbReference>
<evidence type="ECO:0000313" key="4">
    <source>
        <dbReference type="EMBL" id="EGY16309.1"/>
    </source>
</evidence>
<protein>
    <recommendedName>
        <fullName evidence="3">GDS1 winged helix domain-containing protein</fullName>
    </recommendedName>
</protein>
<dbReference type="AlphaFoldDB" id="G2XB43"/>
<dbReference type="OMA" id="VGTHPKR"/>
<feature type="region of interest" description="Disordered" evidence="1">
    <location>
        <begin position="239"/>
        <end position="269"/>
    </location>
</feature>
<dbReference type="GeneID" id="20708936"/>
<organism evidence="4 5">
    <name type="scientific">Verticillium dahliae (strain VdLs.17 / ATCC MYA-4575 / FGSC 10137)</name>
    <name type="common">Verticillium wilt</name>
    <dbReference type="NCBI Taxonomy" id="498257"/>
    <lineage>
        <taxon>Eukaryota</taxon>
        <taxon>Fungi</taxon>
        <taxon>Dikarya</taxon>
        <taxon>Ascomycota</taxon>
        <taxon>Pezizomycotina</taxon>
        <taxon>Sordariomycetes</taxon>
        <taxon>Hypocreomycetidae</taxon>
        <taxon>Glomerellales</taxon>
        <taxon>Plectosphaerellaceae</taxon>
        <taxon>Verticillium</taxon>
    </lineage>
</organism>
<name>G2XB43_VERDV</name>
<reference evidence="4 5" key="1">
    <citation type="submission" date="2008-03" db="EMBL/GenBank/DDBJ databases">
        <title>The Genome Sequence of Verticillium dahliae VdLs.17.</title>
        <authorList>
            <consortium name="The Broad Institute Genome Sequencing Platform"/>
            <person name="Ma L.-J.J."/>
            <person name="Klosterman S.J."/>
            <person name="Subbarao K."/>
            <person name="Dobinson K."/>
            <person name="Veronese P."/>
            <person name="Kang S."/>
            <person name="Gold S.E."/>
            <person name="Young S."/>
            <person name="Jaffe D."/>
            <person name="Gnerre S."/>
            <person name="Berlin A."/>
            <person name="Heiman D."/>
            <person name="Hepburn T."/>
            <person name="Sykes S."/>
            <person name="Alvarado L."/>
            <person name="Kodira C.D."/>
            <person name="Lander E."/>
            <person name="Galagan J."/>
            <person name="Nusbaum C."/>
            <person name="Birren B."/>
        </authorList>
    </citation>
    <scope>NUCLEOTIDE SEQUENCE [LARGE SCALE GENOMIC DNA]</scope>
    <source>
        <strain evidence="5">VdLs.17 / ATCC MYA-4575 / FGSC 10137</strain>
    </source>
</reference>
<dbReference type="InParanoid" id="G2XB43"/>
<sequence length="412" mass="45033">MPYNTRRKSLSLTLLGVHVPVSHAERAAAAAAAAAEAPSTHQNVVEKRSGESKFTTVPSARHANKRAKLSHGKGSCALPLSPTFSMATSFEDNATSKYKHTPPPSPKRSQSRLELDKDNISSRLIDLEGTDDNVVEAVILQLQATSNRPHLVKELAPILAESLSVVQHSANPCALISARLASYLKRPCWSALAPCPLAKELESSHLRRSYYHLTTCARKPLPPMTALKLRSRVAISPSISSTGSLSGDDDDAHRRELSPSPEVDLSPDFDDMVDDMNVPVTPIGSFSKTFRMPRSIRSASPPLEKDEREFTQTADGLHKRKLSGESLPGCGEHVQADDLARDDLFGDRSYIAAGSTVSMNFIASPAFRATYPPSSTRKDTEDNWLKFGKSLEWDHKPEDIELDELDCLLDAC</sequence>
<accession>G2XB43</accession>
<feature type="compositionally biased region" description="Basic residues" evidence="1">
    <location>
        <begin position="62"/>
        <end position="71"/>
    </location>
</feature>